<protein>
    <submittedName>
        <fullName evidence="2">Uncharacterized protein</fullName>
    </submittedName>
</protein>
<accession>A0A0B6ZQV1</accession>
<dbReference type="AlphaFoldDB" id="A0A0B6ZQV1"/>
<name>A0A0B6ZQV1_9EUPU</name>
<feature type="compositionally biased region" description="Polar residues" evidence="1">
    <location>
        <begin position="48"/>
        <end position="57"/>
    </location>
</feature>
<gene>
    <name evidence="2" type="primary">ORF76484</name>
</gene>
<reference evidence="2" key="1">
    <citation type="submission" date="2014-12" db="EMBL/GenBank/DDBJ databases">
        <title>Insight into the proteome of Arion vulgaris.</title>
        <authorList>
            <person name="Aradska J."/>
            <person name="Bulat T."/>
            <person name="Smidak R."/>
            <person name="Sarate P."/>
            <person name="Gangsoo J."/>
            <person name="Sialana F."/>
            <person name="Bilban M."/>
            <person name="Lubec G."/>
        </authorList>
    </citation>
    <scope>NUCLEOTIDE SEQUENCE</scope>
    <source>
        <tissue evidence="2">Skin</tissue>
    </source>
</reference>
<organism evidence="2">
    <name type="scientific">Arion vulgaris</name>
    <dbReference type="NCBI Taxonomy" id="1028688"/>
    <lineage>
        <taxon>Eukaryota</taxon>
        <taxon>Metazoa</taxon>
        <taxon>Spiralia</taxon>
        <taxon>Lophotrochozoa</taxon>
        <taxon>Mollusca</taxon>
        <taxon>Gastropoda</taxon>
        <taxon>Heterobranchia</taxon>
        <taxon>Euthyneura</taxon>
        <taxon>Panpulmonata</taxon>
        <taxon>Eupulmonata</taxon>
        <taxon>Stylommatophora</taxon>
        <taxon>Helicina</taxon>
        <taxon>Arionoidea</taxon>
        <taxon>Arionidae</taxon>
        <taxon>Arion</taxon>
    </lineage>
</organism>
<evidence type="ECO:0000256" key="1">
    <source>
        <dbReference type="SAM" id="MobiDB-lite"/>
    </source>
</evidence>
<sequence>MIFLCGLRAHLHRMELRNLAGCLHLWSTTAVPKAHSARRPKQRENENRNQLFRTNYG</sequence>
<evidence type="ECO:0000313" key="2">
    <source>
        <dbReference type="EMBL" id="CEK70989.1"/>
    </source>
</evidence>
<dbReference type="EMBL" id="HACG01024124">
    <property type="protein sequence ID" value="CEK70989.1"/>
    <property type="molecule type" value="Transcribed_RNA"/>
</dbReference>
<feature type="non-terminal residue" evidence="2">
    <location>
        <position position="57"/>
    </location>
</feature>
<feature type="region of interest" description="Disordered" evidence="1">
    <location>
        <begin position="33"/>
        <end position="57"/>
    </location>
</feature>
<proteinExistence type="predicted"/>